<reference evidence="3 4" key="1">
    <citation type="submission" date="2019-09" db="EMBL/GenBank/DDBJ databases">
        <title>Bird 10,000 Genomes (B10K) Project - Family phase.</title>
        <authorList>
            <person name="Zhang G."/>
        </authorList>
    </citation>
    <scope>NUCLEOTIDE SEQUENCE [LARGE SCALE GENOMIC DNA]</scope>
    <source>
        <strain evidence="3">B10K-DU-001-70</strain>
        <tissue evidence="3">Muscle</tissue>
    </source>
</reference>
<dbReference type="GO" id="GO:0051959">
    <property type="term" value="F:dynein light intermediate chain binding"/>
    <property type="evidence" value="ECO:0007669"/>
    <property type="project" value="InterPro"/>
</dbReference>
<dbReference type="Proteomes" id="UP000557268">
    <property type="component" value="Unassembled WGS sequence"/>
</dbReference>
<organism evidence="3 4">
    <name type="scientific">Hylia prasina</name>
    <name type="common">green hylia</name>
    <dbReference type="NCBI Taxonomy" id="208073"/>
    <lineage>
        <taxon>Eukaryota</taxon>
        <taxon>Metazoa</taxon>
        <taxon>Chordata</taxon>
        <taxon>Craniata</taxon>
        <taxon>Vertebrata</taxon>
        <taxon>Euteleostomi</taxon>
        <taxon>Archelosauria</taxon>
        <taxon>Archosauria</taxon>
        <taxon>Dinosauria</taxon>
        <taxon>Saurischia</taxon>
        <taxon>Theropoda</taxon>
        <taxon>Coelurosauria</taxon>
        <taxon>Aves</taxon>
        <taxon>Neognathae</taxon>
        <taxon>Neoaves</taxon>
        <taxon>Telluraves</taxon>
        <taxon>Australaves</taxon>
        <taxon>Passeriformes</taxon>
        <taxon>Sylvioidea</taxon>
        <taxon>Sylviidae</taxon>
        <taxon>Acrocephalinae</taxon>
        <taxon>Hylia</taxon>
    </lineage>
</organism>
<dbReference type="InterPro" id="IPR026983">
    <property type="entry name" value="DHC"/>
</dbReference>
<comment type="caution">
    <text evidence="3">The sequence shown here is derived from an EMBL/GenBank/DDBJ whole genome shotgun (WGS) entry which is preliminary data.</text>
</comment>
<evidence type="ECO:0000313" key="3">
    <source>
        <dbReference type="EMBL" id="NWU37151.1"/>
    </source>
</evidence>
<dbReference type="EMBL" id="VYXD01005502">
    <property type="protein sequence ID" value="NWU37151.1"/>
    <property type="molecule type" value="Genomic_DNA"/>
</dbReference>
<gene>
    <name evidence="3" type="primary">Dnah8_0</name>
    <name evidence="3" type="ORF">HYLPRA_R01633</name>
</gene>
<accession>A0A7K5W917</accession>
<dbReference type="Pfam" id="PF08385">
    <property type="entry name" value="DHC_N1"/>
    <property type="match status" value="1"/>
</dbReference>
<protein>
    <submittedName>
        <fullName evidence="3">DYH8 protein</fullName>
    </submittedName>
</protein>
<dbReference type="InterPro" id="IPR013594">
    <property type="entry name" value="Dynein_heavy_tail"/>
</dbReference>
<dbReference type="GO" id="GO:0007018">
    <property type="term" value="P:microtubule-based movement"/>
    <property type="evidence" value="ECO:0007669"/>
    <property type="project" value="InterPro"/>
</dbReference>
<dbReference type="GO" id="GO:0045505">
    <property type="term" value="F:dynein intermediate chain binding"/>
    <property type="evidence" value="ECO:0007669"/>
    <property type="project" value="InterPro"/>
</dbReference>
<evidence type="ECO:0000256" key="1">
    <source>
        <dbReference type="SAM" id="MobiDB-lite"/>
    </source>
</evidence>
<dbReference type="AlphaFoldDB" id="A0A7K5W917"/>
<evidence type="ECO:0000259" key="2">
    <source>
        <dbReference type="Pfam" id="PF08385"/>
    </source>
</evidence>
<proteinExistence type="predicted"/>
<feature type="region of interest" description="Disordered" evidence="1">
    <location>
        <begin position="871"/>
        <end position="914"/>
    </location>
</feature>
<feature type="domain" description="Dynein heavy chain tail" evidence="2">
    <location>
        <begin position="225"/>
        <end position="779"/>
    </location>
</feature>
<evidence type="ECO:0000313" key="4">
    <source>
        <dbReference type="Proteomes" id="UP000557268"/>
    </source>
</evidence>
<feature type="compositionally biased region" description="Basic and acidic residues" evidence="1">
    <location>
        <begin position="890"/>
        <end position="899"/>
    </location>
</feature>
<feature type="non-terminal residue" evidence="3">
    <location>
        <position position="1226"/>
    </location>
</feature>
<name>A0A7K5W917_9SYLV</name>
<feature type="compositionally biased region" description="Polar residues" evidence="1">
    <location>
        <begin position="875"/>
        <end position="884"/>
    </location>
</feature>
<keyword evidence="4" id="KW-1185">Reference proteome</keyword>
<sequence length="1226" mass="140249">IQYEKAREDRRAKVNAVYKYIFEVLSAVVGLDISVVEEMILDVPTFDPFDSFFAKGGKKSLKIFYQEGVARGAECGRVIPGVEKGSRILQFYVEKTPDKIKGLCLYFVRHKNDTSINDKTIHEEISFGVLDASDGLLSGVKDVIEKVFLPAILETSNWGNLGQSKEDTKDKQHFVETIKKYISFLGGAAACIEGTVELQKIDYINFSELQTFDKITAAADNYDTVHQLEEVLMIWYKQIEHVLIESKQLRREAKDSGPLMELENWKYMSAKLNFIIEQIKGQNCKAVINVLKVAQSKVLKTWQQLDGRITDAANESKDNVKYLSTLEKVCQPLYTTDVVLMTQGIPNLIKSVQMIHRVSKYYNTSERITSLLIKVTNQMVTTCKAYITDAGLNRVWDQETPVVVGKINECISLLKEYQKCFHETRQEPSEHLGERALEVSEMYIFGKSEAFCRRLEKIMEMIAIEQNFNALTRCAVEGIDLMAVKFKNIYHIFQKKPYDTLDPTVTEFDVDFVKFMSEVERLETQLQNFMRTCFRKILSSQNSLQLLQRFQNLNMPCLQEETTRTVGCILQHYVAELEATKKLYQTQKDDPPLARNMPPIAGKILWVRQLFRRVNEPISYFHKHSDILTSPEGKAVVQSYNKLAYVLVEFEVVYHDAWMKEISQLQYPLQSTVLVRHPTTEKFLVNFDPQIVEIVRETKCMLKLGLEVPEQAIKIAIIENKLKSNKMQLEGVVQSYEELRKRTPNIFVNLLTPKIEKMEGVLRQGLTMLTWASVTLETFFQEAEQVLHIFRQLLRRVTVISDVRIGLLLKEISRTSLVSLPVDGPIKIEDLLTDNEDYTKECAELLNVKSMLIEDAVQDLIDIFEKHYELPSPKPSESQGSQSKRIAFQSKEKEKEKGPIDGSQSDDSKGSNKEEEFKKNCKDLMAYFSRRLLVSLQKATRLSLDRIKRRMGVPVKPKDMAPFLKAEIHLDIPNLVIIPSLDDIQHTINRMIHLTLEVSRGVAQWGQRHLQKSILKTEPGAQQAASAGFGSQGKKAKKGEKGADDKVVRKLKNFYAGVAENEAIAKIIVLLSSAGNSLKEGVTEVLQEFDKYKVLWTEDKDTIFQEFFATGPTLSEIKEEIIHYDTFEQEMKNFRPVILLGPLELHTAPLKKALTIEANSWKMVLCGYLNEEYKKKLLDVVSFVHDHINKLSRPLTDLDDVRLAMEALSAIQEKRSDIDISMGPIE</sequence>
<dbReference type="PANTHER" id="PTHR46532">
    <property type="entry name" value="MALE FERTILITY FACTOR KL5"/>
    <property type="match status" value="1"/>
</dbReference>
<feature type="non-terminal residue" evidence="3">
    <location>
        <position position="1"/>
    </location>
</feature>
<dbReference type="GO" id="GO:0005858">
    <property type="term" value="C:axonemal dynein complex"/>
    <property type="evidence" value="ECO:0007669"/>
    <property type="project" value="TreeGrafter"/>
</dbReference>
<dbReference type="PANTHER" id="PTHR46532:SF11">
    <property type="entry name" value="DYNEIN AXONEMAL HEAVY CHAIN 12"/>
    <property type="match status" value="1"/>
</dbReference>